<dbReference type="PANTHER" id="PTHR40267">
    <property type="entry name" value="BLR3294 PROTEIN"/>
    <property type="match status" value="1"/>
</dbReference>
<proteinExistence type="predicted"/>
<dbReference type="RefSeq" id="WP_394846281.1">
    <property type="nucleotide sequence ID" value="NZ_CP089982.1"/>
</dbReference>
<accession>A0ABZ2KC56</accession>
<evidence type="ECO:0000313" key="1">
    <source>
        <dbReference type="EMBL" id="WXA95674.1"/>
    </source>
</evidence>
<keyword evidence="2" id="KW-1185">Reference proteome</keyword>
<dbReference type="InterPro" id="IPR026286">
    <property type="entry name" value="MaiA/AMDase"/>
</dbReference>
<evidence type="ECO:0008006" key="3">
    <source>
        <dbReference type="Google" id="ProtNLM"/>
    </source>
</evidence>
<gene>
    <name evidence="1" type="ORF">LZC95_02305</name>
</gene>
<evidence type="ECO:0000313" key="2">
    <source>
        <dbReference type="Proteomes" id="UP001379533"/>
    </source>
</evidence>
<dbReference type="Gene3D" id="3.40.50.12500">
    <property type="match status" value="1"/>
</dbReference>
<dbReference type="Pfam" id="PF17645">
    <property type="entry name" value="Amdase"/>
    <property type="match status" value="1"/>
</dbReference>
<name>A0ABZ2KC56_9BACT</name>
<sequence>MSALVVPPGPNPRRGIGVVAPYDFALDHELWRWVPDGVTLHTTRTPYFALPVGIEMAETVSDAAAVIEGVHSLVTVRPEAVAYACTSGSFVHGRLGERYLSTTMRETGAPVAVTTSGALLEALSTLEITRLAVATPYVPEVTDRLCAFLAEAAVDVVKSHDLCLTHDIWTVDYARVADMILACDDPGAEAVFVSCTNVPTYDVIAPLEAALAKPILTANQVTMWAVLRALSLQARGPGQSLLMVGGSN</sequence>
<dbReference type="PIRSF" id="PIRSF015736">
    <property type="entry name" value="MI"/>
    <property type="match status" value="1"/>
</dbReference>
<protein>
    <recommendedName>
        <fullName evidence="3">Asp/Glu racemase</fullName>
    </recommendedName>
</protein>
<dbReference type="InterPro" id="IPR053714">
    <property type="entry name" value="Iso_Racemase_Enz_sf"/>
</dbReference>
<dbReference type="EMBL" id="CP089982">
    <property type="protein sequence ID" value="WXA95674.1"/>
    <property type="molecule type" value="Genomic_DNA"/>
</dbReference>
<dbReference type="Proteomes" id="UP001379533">
    <property type="component" value="Chromosome"/>
</dbReference>
<reference evidence="1 2" key="1">
    <citation type="submission" date="2021-12" db="EMBL/GenBank/DDBJ databases">
        <title>Discovery of the Pendulisporaceae a myxobacterial family with distinct sporulation behavior and unique specialized metabolism.</title>
        <authorList>
            <person name="Garcia R."/>
            <person name="Popoff A."/>
            <person name="Bader C.D."/>
            <person name="Loehr J."/>
            <person name="Walesch S."/>
            <person name="Walt C."/>
            <person name="Boldt J."/>
            <person name="Bunk B."/>
            <person name="Haeckl F.J.F.P.J."/>
            <person name="Gunesch A.P."/>
            <person name="Birkelbach J."/>
            <person name="Nuebel U."/>
            <person name="Pietschmann T."/>
            <person name="Bach T."/>
            <person name="Mueller R."/>
        </authorList>
    </citation>
    <scope>NUCLEOTIDE SEQUENCE [LARGE SCALE GENOMIC DNA]</scope>
    <source>
        <strain evidence="1 2">MSr12523</strain>
    </source>
</reference>
<organism evidence="1 2">
    <name type="scientific">Pendulispora brunnea</name>
    <dbReference type="NCBI Taxonomy" id="2905690"/>
    <lineage>
        <taxon>Bacteria</taxon>
        <taxon>Pseudomonadati</taxon>
        <taxon>Myxococcota</taxon>
        <taxon>Myxococcia</taxon>
        <taxon>Myxococcales</taxon>
        <taxon>Sorangiineae</taxon>
        <taxon>Pendulisporaceae</taxon>
        <taxon>Pendulispora</taxon>
    </lineage>
</organism>
<dbReference type="PANTHER" id="PTHR40267:SF1">
    <property type="entry name" value="BLR3294 PROTEIN"/>
    <property type="match status" value="1"/>
</dbReference>